<name>A0A4P7IHG8_9ACTN</name>
<evidence type="ECO:0000256" key="1">
    <source>
        <dbReference type="ARBA" id="ARBA00007689"/>
    </source>
</evidence>
<proteinExistence type="inferred from homology"/>
<dbReference type="AlphaFoldDB" id="A0A4P7IHG8"/>
<evidence type="ECO:0000313" key="3">
    <source>
        <dbReference type="EMBL" id="QBX56758.1"/>
    </source>
</evidence>
<keyword evidence="4" id="KW-1185">Reference proteome</keyword>
<dbReference type="RefSeq" id="WP_135268743.1">
    <property type="nucleotide sequence ID" value="NZ_CP038436.1"/>
</dbReference>
<dbReference type="Gene3D" id="3.30.70.1060">
    <property type="entry name" value="Dimeric alpha+beta barrel"/>
    <property type="match status" value="1"/>
</dbReference>
<dbReference type="EMBL" id="CP038436">
    <property type="protein sequence ID" value="QBX56758.1"/>
    <property type="molecule type" value="Genomic_DNA"/>
</dbReference>
<sequence>MPRYVLVNRFREGQGPVEGSPAHDDEMRDWGLFNKSLSDSGDLVWSLALDDVQHATACTSDERGRPVRLSGRDATPEGMFALYLVEVADASAAEQWAARMPTAAYGAVEVRAVMSEEHG</sequence>
<evidence type="ECO:0000259" key="2">
    <source>
        <dbReference type="Pfam" id="PF03795"/>
    </source>
</evidence>
<comment type="similarity">
    <text evidence="1">Belongs to the YciI family.</text>
</comment>
<dbReference type="OrthoDB" id="668782at2"/>
<gene>
    <name evidence="3" type="ORF">EXE58_15700</name>
</gene>
<evidence type="ECO:0000313" key="4">
    <source>
        <dbReference type="Proteomes" id="UP000294853"/>
    </source>
</evidence>
<organism evidence="3 4">
    <name type="scientific">Nocardioides seonyuensis</name>
    <dbReference type="NCBI Taxonomy" id="2518371"/>
    <lineage>
        <taxon>Bacteria</taxon>
        <taxon>Bacillati</taxon>
        <taxon>Actinomycetota</taxon>
        <taxon>Actinomycetes</taxon>
        <taxon>Propionibacteriales</taxon>
        <taxon>Nocardioidaceae</taxon>
        <taxon>Nocardioides</taxon>
    </lineage>
</organism>
<dbReference type="InterPro" id="IPR005545">
    <property type="entry name" value="YCII"/>
</dbReference>
<dbReference type="Proteomes" id="UP000294853">
    <property type="component" value="Chromosome"/>
</dbReference>
<dbReference type="SUPFAM" id="SSF54909">
    <property type="entry name" value="Dimeric alpha+beta barrel"/>
    <property type="match status" value="1"/>
</dbReference>
<feature type="domain" description="YCII-related" evidence="2">
    <location>
        <begin position="4"/>
        <end position="114"/>
    </location>
</feature>
<dbReference type="InterPro" id="IPR011008">
    <property type="entry name" value="Dimeric_a/b-barrel"/>
</dbReference>
<dbReference type="Pfam" id="PF03795">
    <property type="entry name" value="YCII"/>
    <property type="match status" value="1"/>
</dbReference>
<protein>
    <recommendedName>
        <fullName evidence="2">YCII-related domain-containing protein</fullName>
    </recommendedName>
</protein>
<accession>A0A4P7IHG8</accession>
<reference evidence="3 4" key="1">
    <citation type="submission" date="2019-03" db="EMBL/GenBank/DDBJ databases">
        <title>Three New Species of Nocardioides, Nocardioides euryhalodurans sp. nov., Nocardioides seonyuensis sp. nov. and Nocardioides eburneoflavus sp. nov. Iolated from Soil.</title>
        <authorList>
            <person name="Roh S.G."/>
            <person name="Lee C."/>
            <person name="Kim M.-K."/>
            <person name="Kim S.B."/>
        </authorList>
    </citation>
    <scope>NUCLEOTIDE SEQUENCE [LARGE SCALE GENOMIC DNA]</scope>
    <source>
        <strain evidence="3 4">MMS17-SY207-3</strain>
    </source>
</reference>
<dbReference type="KEGG" id="nsn:EXE58_15700"/>